<dbReference type="PROSITE" id="PS50126">
    <property type="entry name" value="S1"/>
    <property type="match status" value="2"/>
</dbReference>
<evidence type="ECO:0000259" key="2">
    <source>
        <dbReference type="PROSITE" id="PS50126"/>
    </source>
</evidence>
<dbReference type="Gene3D" id="2.40.50.140">
    <property type="entry name" value="Nucleic acid-binding proteins"/>
    <property type="match status" value="2"/>
</dbReference>
<protein>
    <submittedName>
        <fullName evidence="3">S1 Rna binding domain-containing protein</fullName>
    </submittedName>
</protein>
<dbReference type="Proteomes" id="UP000823046">
    <property type="component" value="Unassembled WGS sequence"/>
</dbReference>
<name>A0ABQ7JC22_9APIC</name>
<gene>
    <name evidence="3" type="ORF">IE077_002027</name>
</gene>
<proteinExistence type="predicted"/>
<dbReference type="SUPFAM" id="SSF50249">
    <property type="entry name" value="Nucleic acid-binding proteins"/>
    <property type="match status" value="2"/>
</dbReference>
<organism evidence="3 4">
    <name type="scientific">Cardiosporidium cionae</name>
    <dbReference type="NCBI Taxonomy" id="476202"/>
    <lineage>
        <taxon>Eukaryota</taxon>
        <taxon>Sar</taxon>
        <taxon>Alveolata</taxon>
        <taxon>Apicomplexa</taxon>
        <taxon>Aconoidasida</taxon>
        <taxon>Nephromycida</taxon>
        <taxon>Cardiosporidium</taxon>
    </lineage>
</organism>
<feature type="domain" description="S1 motif" evidence="2">
    <location>
        <begin position="251"/>
        <end position="327"/>
    </location>
</feature>
<feature type="compositionally biased region" description="Low complexity" evidence="1">
    <location>
        <begin position="401"/>
        <end position="493"/>
    </location>
</feature>
<comment type="caution">
    <text evidence="3">The sequence shown here is derived from an EMBL/GenBank/DDBJ whole genome shotgun (WGS) entry which is preliminary data.</text>
</comment>
<evidence type="ECO:0000256" key="1">
    <source>
        <dbReference type="SAM" id="MobiDB-lite"/>
    </source>
</evidence>
<feature type="compositionally biased region" description="Low complexity" evidence="1">
    <location>
        <begin position="797"/>
        <end position="809"/>
    </location>
</feature>
<reference evidence="3 4" key="1">
    <citation type="journal article" date="2020" name="bioRxiv">
        <title>Metabolic contributions of an alphaproteobacterial endosymbiont in the apicomplexan Cardiosporidium cionae.</title>
        <authorList>
            <person name="Hunter E.S."/>
            <person name="Paight C.J."/>
            <person name="Lane C.E."/>
        </authorList>
    </citation>
    <scope>NUCLEOTIDE SEQUENCE [LARGE SCALE GENOMIC DNA]</scope>
    <source>
        <strain evidence="3">ESH_2018</strain>
    </source>
</reference>
<feature type="domain" description="S1 motif" evidence="2">
    <location>
        <begin position="153"/>
        <end position="222"/>
    </location>
</feature>
<feature type="region of interest" description="Disordered" evidence="1">
    <location>
        <begin position="789"/>
        <end position="809"/>
    </location>
</feature>
<dbReference type="Pfam" id="PF00575">
    <property type="entry name" value="S1"/>
    <property type="match status" value="1"/>
</dbReference>
<dbReference type="InterPro" id="IPR012340">
    <property type="entry name" value="NA-bd_OB-fold"/>
</dbReference>
<dbReference type="EMBL" id="JADAQX010000180">
    <property type="protein sequence ID" value="KAF8821444.1"/>
    <property type="molecule type" value="Genomic_DNA"/>
</dbReference>
<evidence type="ECO:0000313" key="3">
    <source>
        <dbReference type="EMBL" id="KAF8821444.1"/>
    </source>
</evidence>
<dbReference type="InterPro" id="IPR003029">
    <property type="entry name" value="S1_domain"/>
</dbReference>
<dbReference type="PANTHER" id="PTHR10724">
    <property type="entry name" value="30S RIBOSOMAL PROTEIN S1"/>
    <property type="match status" value="1"/>
</dbReference>
<accession>A0ABQ7JC22</accession>
<keyword evidence="4" id="KW-1185">Reference proteome</keyword>
<sequence length="1169" mass="131899">MLCNNRKQKITFEKSNNSTQIPSKWSAPVASSTGVCRIVRGAFRSFDIYFAASQIGCHNAFASAGDSQWISSELPCFPQEIPQTTNDVKSAVLPLESPLVRRKVKKSIRNAQLTDQVARILQKRREEETRKRTQVPRVALGKKRFPLSLLSVGMQLMGRIIRVKPFGVWVDVGCYQNGLVHLKDLSSEWIESPLSHFSAGDTQRVTVKFVDTEKHILGLSLLPPLPVPLTALSASSLSSESRCPVASFSVEDRVGGYVKRITSLGCFLDIGATVDAFLHIRDADPSLYCKRSPYKDASDLFHRGMYFKQVFVSAVDISRQRIRVSTRSWEKELNLRLDFGLETREEQENYASTTDGILFDPSTLPCNENFKERPKAVGYFQAFGTRRMLPSSHREDPPLFSPSSSSSFPDRISSSSSSSSFPDRISSSSSSSSSFPDRISSSSSSSSSFPDRISSSSSSSSFPDRISSSSSSSSYGVSKTYSSPSSASTQISTPCMYTPPIHTSPPPSLEKRFPEEEDISFEEAVLKNLQRIAESEGKTFSSTPLNTATFLQNLDAWDADTEVAMTLLFNSKSDTWKSALKEKFEYSSMDVKRSHAMKRKKSTMTSSNKFVCPSQSFSSEISQSIDAPHENISLSYPHTLQNTEKNNEIIDDEGFHRMMIYQNDNILEENKMPSSVSSCENLTEDTKNSVSATDKEDLKIPILSNFPLFETFSDPNKENYPAVVSPGKINLNSNIWRSQRPYQDALTAFISEVDVDEEKTTTEERITEEKRIIADKLLNFTNKERVLDGTHSTLQRSSAMPSSSSSSWNSSTYLPSLLKRSAAHTENFMRGNVTISENSSSFTDTLQSPLAFDTENISSSSQFSGQEKHPLSQFEPKEEDLNVGKYLKLMAFENSRELLLPLRYDDFIQEIKASFPSLLSHSLVQGFTKCLQALENLNLTHFRYARGLLFWKGKERRIERVMGMVGKSWRMWFEEEMSLVLLRVEKALSMHEKGISDTLISLPSLSETIPMQEKLFLAKYVQNVLNHRLPDTVEDGNRWPAQYLQQHFSEIAQNVFSRNAMKSASFTLPSKYAFGSAPCQGTLLCTFMQMTKRKNISESFNKMFKSVHNSYWKTRKIEALLSDIRFQELLRHARIDTKFLELQSVDLEALENLPKMMLRQRAHSLNHRN</sequence>
<feature type="region of interest" description="Disordered" evidence="1">
    <location>
        <begin position="391"/>
        <end position="511"/>
    </location>
</feature>
<dbReference type="InterPro" id="IPR050437">
    <property type="entry name" value="Ribos_protein_bS1-like"/>
</dbReference>
<dbReference type="SMART" id="SM00316">
    <property type="entry name" value="S1"/>
    <property type="match status" value="2"/>
</dbReference>
<evidence type="ECO:0000313" key="4">
    <source>
        <dbReference type="Proteomes" id="UP000823046"/>
    </source>
</evidence>